<keyword evidence="2" id="KW-1185">Reference proteome</keyword>
<evidence type="ECO:0000313" key="2">
    <source>
        <dbReference type="Proteomes" id="UP001189429"/>
    </source>
</evidence>
<organism evidence="1 2">
    <name type="scientific">Prorocentrum cordatum</name>
    <dbReference type="NCBI Taxonomy" id="2364126"/>
    <lineage>
        <taxon>Eukaryota</taxon>
        <taxon>Sar</taxon>
        <taxon>Alveolata</taxon>
        <taxon>Dinophyceae</taxon>
        <taxon>Prorocentrales</taxon>
        <taxon>Prorocentraceae</taxon>
        <taxon>Prorocentrum</taxon>
    </lineage>
</organism>
<name>A0ABN9SAI0_9DINO</name>
<proteinExistence type="predicted"/>
<comment type="caution">
    <text evidence="1">The sequence shown here is derived from an EMBL/GenBank/DDBJ whole genome shotgun (WGS) entry which is preliminary data.</text>
</comment>
<dbReference type="EMBL" id="CAUYUJ010010265">
    <property type="protein sequence ID" value="CAK0828944.1"/>
    <property type="molecule type" value="Genomic_DNA"/>
</dbReference>
<dbReference type="Proteomes" id="UP001189429">
    <property type="component" value="Unassembled WGS sequence"/>
</dbReference>
<evidence type="ECO:0008006" key="3">
    <source>
        <dbReference type="Google" id="ProtNLM"/>
    </source>
</evidence>
<reference evidence="1" key="1">
    <citation type="submission" date="2023-10" db="EMBL/GenBank/DDBJ databases">
        <authorList>
            <person name="Chen Y."/>
            <person name="Shah S."/>
            <person name="Dougan E. K."/>
            <person name="Thang M."/>
            <person name="Chan C."/>
        </authorList>
    </citation>
    <scope>NUCLEOTIDE SEQUENCE [LARGE SCALE GENOMIC DNA]</scope>
</reference>
<protein>
    <recommendedName>
        <fullName evidence="3">Polyprenol reductase</fullName>
    </recommendedName>
</protein>
<gene>
    <name evidence="1" type="ORF">PCOR1329_LOCUS28038</name>
</gene>
<evidence type="ECO:0000313" key="1">
    <source>
        <dbReference type="EMBL" id="CAK0828944.1"/>
    </source>
</evidence>
<sequence length="142" mass="14541">AGGPAGGAPAAAAAAAPEARVGDAGPAVGGPPVPAAGTEWLGSLHLQGLAGTRSWLVHLLTGLTYAAVVKAMCLAGNILVQLSPYSEVKLWERRRATGEADAAPYLSIAFGGWQWCYYGFFAWHLTGQAGFLAGGSWCTRTV</sequence>
<accession>A0ABN9SAI0</accession>
<feature type="non-terminal residue" evidence="1">
    <location>
        <position position="1"/>
    </location>
</feature>